<evidence type="ECO:0000313" key="2">
    <source>
        <dbReference type="Proteomes" id="UP001631993"/>
    </source>
</evidence>
<reference evidence="1 2" key="1">
    <citation type="submission" date="2024-12" db="EMBL/GenBank/DDBJ databases">
        <title>Forecasting of Potato common scab and diversities of Pathogenic streptomyces spp. in china.</title>
        <authorList>
            <person name="Handique U."/>
            <person name="Wu J."/>
        </authorList>
    </citation>
    <scope>NUCLEOTIDE SEQUENCE [LARGE SCALE GENOMIC DNA]</scope>
    <source>
        <strain evidence="1 2">ZRIMU1585</strain>
    </source>
</reference>
<protein>
    <submittedName>
        <fullName evidence="1">Uncharacterized protein</fullName>
    </submittedName>
</protein>
<dbReference type="RefSeq" id="WP_369280589.1">
    <property type="nucleotide sequence ID" value="NZ_JBJVMW010000025.1"/>
</dbReference>
<comment type="caution">
    <text evidence="1">The sequence shown here is derived from an EMBL/GenBank/DDBJ whole genome shotgun (WGS) entry which is preliminary data.</text>
</comment>
<accession>A0ABW9IK95</accession>
<name>A0ABW9IK95_STRGJ</name>
<proteinExistence type="predicted"/>
<evidence type="ECO:0000313" key="1">
    <source>
        <dbReference type="EMBL" id="MFM9648909.1"/>
    </source>
</evidence>
<gene>
    <name evidence="1" type="ORF">ACKI1S_22475</name>
</gene>
<sequence>MTAAVAIGIGVLILAALAYDIARLITPAESRYPPPASARF</sequence>
<organism evidence="1 2">
    <name type="scientific">Streptomyces galilaeus</name>
    <dbReference type="NCBI Taxonomy" id="33899"/>
    <lineage>
        <taxon>Bacteria</taxon>
        <taxon>Bacillati</taxon>
        <taxon>Actinomycetota</taxon>
        <taxon>Actinomycetes</taxon>
        <taxon>Kitasatosporales</taxon>
        <taxon>Streptomycetaceae</taxon>
        <taxon>Streptomyces</taxon>
    </lineage>
</organism>
<dbReference type="Proteomes" id="UP001631993">
    <property type="component" value="Unassembled WGS sequence"/>
</dbReference>
<keyword evidence="2" id="KW-1185">Reference proteome</keyword>
<dbReference type="EMBL" id="JBJVNE010000011">
    <property type="protein sequence ID" value="MFM9648909.1"/>
    <property type="molecule type" value="Genomic_DNA"/>
</dbReference>